<name>A0A2U1T920_9CORY</name>
<evidence type="ECO:0000256" key="2">
    <source>
        <dbReference type="ARBA" id="ARBA00022692"/>
    </source>
</evidence>
<comment type="caution">
    <text evidence="7">The sequence shown here is derived from an EMBL/GenBank/DDBJ whole genome shotgun (WGS) entry which is preliminary data.</text>
</comment>
<gene>
    <name evidence="7" type="ORF">DF222_01680</name>
</gene>
<evidence type="ECO:0000313" key="7">
    <source>
        <dbReference type="EMBL" id="PWC02514.1"/>
    </source>
</evidence>
<protein>
    <submittedName>
        <fullName evidence="7">DoxX family membrane protein</fullName>
    </submittedName>
</protein>
<evidence type="ECO:0000313" key="8">
    <source>
        <dbReference type="Proteomes" id="UP000244989"/>
    </source>
</evidence>
<keyword evidence="8" id="KW-1185">Reference proteome</keyword>
<dbReference type="KEGG" id="cyz:C3B44_09590"/>
<dbReference type="Pfam" id="PF07291">
    <property type="entry name" value="MauE"/>
    <property type="match status" value="1"/>
</dbReference>
<dbReference type="GO" id="GO:0016020">
    <property type="term" value="C:membrane"/>
    <property type="evidence" value="ECO:0007669"/>
    <property type="project" value="UniProtKB-SubCell"/>
</dbReference>
<reference evidence="8" key="1">
    <citation type="submission" date="2018-04" db="EMBL/GenBank/DDBJ databases">
        <authorList>
            <person name="Liu S."/>
            <person name="Wang Z."/>
            <person name="Li J."/>
        </authorList>
    </citation>
    <scope>NUCLEOTIDE SEQUENCE [LARGE SCALE GENOMIC DNA]</scope>
    <source>
        <strain evidence="8">2189</strain>
    </source>
</reference>
<keyword evidence="4 5" id="KW-0472">Membrane</keyword>
<evidence type="ECO:0000256" key="5">
    <source>
        <dbReference type="SAM" id="Phobius"/>
    </source>
</evidence>
<evidence type="ECO:0000259" key="6">
    <source>
        <dbReference type="Pfam" id="PF07291"/>
    </source>
</evidence>
<organism evidence="7 8">
    <name type="scientific">Corynebacterium yudongzhengii</name>
    <dbReference type="NCBI Taxonomy" id="2080740"/>
    <lineage>
        <taxon>Bacteria</taxon>
        <taxon>Bacillati</taxon>
        <taxon>Actinomycetota</taxon>
        <taxon>Actinomycetes</taxon>
        <taxon>Mycobacteriales</taxon>
        <taxon>Corynebacteriaceae</taxon>
        <taxon>Corynebacterium</taxon>
    </lineage>
</organism>
<dbReference type="GO" id="GO:0030416">
    <property type="term" value="P:methylamine metabolic process"/>
    <property type="evidence" value="ECO:0007669"/>
    <property type="project" value="InterPro"/>
</dbReference>
<dbReference type="Proteomes" id="UP000244989">
    <property type="component" value="Unassembled WGS sequence"/>
</dbReference>
<dbReference type="EMBL" id="QEEZ01000003">
    <property type="protein sequence ID" value="PWC02514.1"/>
    <property type="molecule type" value="Genomic_DNA"/>
</dbReference>
<evidence type="ECO:0000256" key="4">
    <source>
        <dbReference type="ARBA" id="ARBA00023136"/>
    </source>
</evidence>
<comment type="subcellular location">
    <subcellularLocation>
        <location evidence="1">Membrane</location>
        <topology evidence="1">Multi-pass membrane protein</topology>
    </subcellularLocation>
</comment>
<evidence type="ECO:0000256" key="3">
    <source>
        <dbReference type="ARBA" id="ARBA00022989"/>
    </source>
</evidence>
<dbReference type="OrthoDB" id="5422529at2"/>
<feature type="domain" description="Methylamine utilisation protein MauE" evidence="6">
    <location>
        <begin position="19"/>
        <end position="145"/>
    </location>
</feature>
<feature type="transmembrane region" description="Helical" evidence="5">
    <location>
        <begin position="63"/>
        <end position="83"/>
    </location>
</feature>
<accession>A0A2U1T920</accession>
<dbReference type="InterPro" id="IPR009908">
    <property type="entry name" value="Methylamine_util_MauE"/>
</dbReference>
<sequence>MTETSRATGRSNVTIALDIVSFVARFYMAFIWIAAGLSKVGQTMTVSQTIAAYEIFTPEFSYLLAQLIGPLEIGGGLLLLFGVFLRQSAAVSLGVLVLFILGLSWAWANGLEISCGCFGGEDATNIPVTIVRDIGYVALSVWAIWRPYRRFAVHP</sequence>
<keyword evidence="2 5" id="KW-0812">Transmembrane</keyword>
<feature type="transmembrane region" description="Helical" evidence="5">
    <location>
        <begin position="90"/>
        <end position="108"/>
    </location>
</feature>
<proteinExistence type="predicted"/>
<feature type="transmembrane region" description="Helical" evidence="5">
    <location>
        <begin position="12"/>
        <end position="35"/>
    </location>
</feature>
<keyword evidence="3 5" id="KW-1133">Transmembrane helix</keyword>
<dbReference type="AlphaFoldDB" id="A0A2U1T920"/>
<evidence type="ECO:0000256" key="1">
    <source>
        <dbReference type="ARBA" id="ARBA00004141"/>
    </source>
</evidence>